<evidence type="ECO:0000256" key="7">
    <source>
        <dbReference type="SAM" id="Phobius"/>
    </source>
</evidence>
<dbReference type="InterPro" id="IPR020846">
    <property type="entry name" value="MFS_dom"/>
</dbReference>
<evidence type="ECO:0000313" key="10">
    <source>
        <dbReference type="Proteomes" id="UP000326757"/>
    </source>
</evidence>
<dbReference type="PANTHER" id="PTHR43791">
    <property type="entry name" value="PERMEASE-RELATED"/>
    <property type="match status" value="1"/>
</dbReference>
<dbReference type="InterPro" id="IPR011701">
    <property type="entry name" value="MFS"/>
</dbReference>
<evidence type="ECO:0000256" key="5">
    <source>
        <dbReference type="ARBA" id="ARBA00023136"/>
    </source>
</evidence>
<dbReference type="PROSITE" id="PS50850">
    <property type="entry name" value="MFS"/>
    <property type="match status" value="1"/>
</dbReference>
<keyword evidence="5 7" id="KW-0472">Membrane</keyword>
<keyword evidence="2" id="KW-0813">Transport</keyword>
<evidence type="ECO:0000256" key="3">
    <source>
        <dbReference type="ARBA" id="ARBA00022692"/>
    </source>
</evidence>
<comment type="subcellular location">
    <subcellularLocation>
        <location evidence="1">Membrane</location>
        <topology evidence="1">Multi-pass membrane protein</topology>
    </subcellularLocation>
</comment>
<sequence>MEKEIDGNSWGDINPQGSESPPPKPSTPTLLSPKEYRKFIWKIDLHVLPALFALWLVALLDRGNIGSANIFGIQKDLNMQGNDYNIAILIFVIVLICVETPCNALLKYGSPQVILCGEIFLLGITGIGEGLVTNVAGFNVMRFFVGLFEGGLIPANVYILAQYYPRYELQWRLGMLMVGNALGTVFSGLLAYAVAGIESGNGYHGWRWIFIVEGCITASVAVLVYPLIPNWPRQATWLSDDEKSILADIIKKQEIVAMSDEKLDRHMLFGILEDWKIWVWYIPHVFGLV</sequence>
<dbReference type="EMBL" id="VIGI01000003">
    <property type="protein sequence ID" value="KAB8302196.1"/>
    <property type="molecule type" value="Genomic_DNA"/>
</dbReference>
<accession>A0A5N6KEI4</accession>
<dbReference type="AlphaFoldDB" id="A0A5N6KEI4"/>
<reference evidence="9 10" key="1">
    <citation type="submission" date="2019-06" db="EMBL/GenBank/DDBJ databases">
        <title>Genome Sequence of the Brown Rot Fungal Pathogen Monilinia laxa.</title>
        <authorList>
            <person name="De Miccolis Angelini R.M."/>
            <person name="Landi L."/>
            <person name="Abate D."/>
            <person name="Pollastro S."/>
            <person name="Romanazzi G."/>
            <person name="Faretra F."/>
        </authorList>
    </citation>
    <scope>NUCLEOTIDE SEQUENCE [LARGE SCALE GENOMIC DNA]</scope>
    <source>
        <strain evidence="9 10">Mlax316</strain>
    </source>
</reference>
<keyword evidence="3 7" id="KW-0812">Transmembrane</keyword>
<proteinExistence type="predicted"/>
<dbReference type="Pfam" id="PF07690">
    <property type="entry name" value="MFS_1"/>
    <property type="match status" value="1"/>
</dbReference>
<dbReference type="PANTHER" id="PTHR43791:SF52">
    <property type="entry name" value="TRANSPORTER, PUTATIVE (AFU_ORTHOLOGUE AFUA_1G11820)-RELATED"/>
    <property type="match status" value="1"/>
</dbReference>
<dbReference type="InterPro" id="IPR036259">
    <property type="entry name" value="MFS_trans_sf"/>
</dbReference>
<dbReference type="OrthoDB" id="19923at2759"/>
<organism evidence="9 10">
    <name type="scientific">Monilinia laxa</name>
    <name type="common">Brown rot fungus</name>
    <name type="synonym">Sclerotinia laxa</name>
    <dbReference type="NCBI Taxonomy" id="61186"/>
    <lineage>
        <taxon>Eukaryota</taxon>
        <taxon>Fungi</taxon>
        <taxon>Dikarya</taxon>
        <taxon>Ascomycota</taxon>
        <taxon>Pezizomycotina</taxon>
        <taxon>Leotiomycetes</taxon>
        <taxon>Helotiales</taxon>
        <taxon>Sclerotiniaceae</taxon>
        <taxon>Monilinia</taxon>
    </lineage>
</organism>
<keyword evidence="4 7" id="KW-1133">Transmembrane helix</keyword>
<feature type="transmembrane region" description="Helical" evidence="7">
    <location>
        <begin position="173"/>
        <end position="194"/>
    </location>
</feature>
<comment type="caution">
    <text evidence="9">The sequence shown here is derived from an EMBL/GenBank/DDBJ whole genome shotgun (WGS) entry which is preliminary data.</text>
</comment>
<dbReference type="GO" id="GO:0022857">
    <property type="term" value="F:transmembrane transporter activity"/>
    <property type="evidence" value="ECO:0007669"/>
    <property type="project" value="InterPro"/>
</dbReference>
<evidence type="ECO:0000256" key="6">
    <source>
        <dbReference type="SAM" id="MobiDB-lite"/>
    </source>
</evidence>
<keyword evidence="10" id="KW-1185">Reference proteome</keyword>
<evidence type="ECO:0000313" key="9">
    <source>
        <dbReference type="EMBL" id="KAB8302196.1"/>
    </source>
</evidence>
<name>A0A5N6KEI4_MONLA</name>
<feature type="transmembrane region" description="Helical" evidence="7">
    <location>
        <begin position="143"/>
        <end position="161"/>
    </location>
</feature>
<feature type="transmembrane region" description="Helical" evidence="7">
    <location>
        <begin position="113"/>
        <end position="137"/>
    </location>
</feature>
<gene>
    <name evidence="9" type="ORF">EYC80_005641</name>
</gene>
<feature type="transmembrane region" description="Helical" evidence="7">
    <location>
        <begin position="86"/>
        <end position="106"/>
    </location>
</feature>
<evidence type="ECO:0000259" key="8">
    <source>
        <dbReference type="PROSITE" id="PS50850"/>
    </source>
</evidence>
<protein>
    <recommendedName>
        <fullName evidence="8">Major facilitator superfamily (MFS) profile domain-containing protein</fullName>
    </recommendedName>
</protein>
<dbReference type="GO" id="GO:0016020">
    <property type="term" value="C:membrane"/>
    <property type="evidence" value="ECO:0007669"/>
    <property type="project" value="UniProtKB-SubCell"/>
</dbReference>
<dbReference type="SUPFAM" id="SSF103473">
    <property type="entry name" value="MFS general substrate transporter"/>
    <property type="match status" value="1"/>
</dbReference>
<evidence type="ECO:0000256" key="1">
    <source>
        <dbReference type="ARBA" id="ARBA00004141"/>
    </source>
</evidence>
<feature type="transmembrane region" description="Helical" evidence="7">
    <location>
        <begin position="39"/>
        <end position="60"/>
    </location>
</feature>
<evidence type="ECO:0000256" key="4">
    <source>
        <dbReference type="ARBA" id="ARBA00022989"/>
    </source>
</evidence>
<feature type="region of interest" description="Disordered" evidence="6">
    <location>
        <begin position="1"/>
        <end position="29"/>
    </location>
</feature>
<feature type="domain" description="Major facilitator superfamily (MFS) profile" evidence="8">
    <location>
        <begin position="47"/>
        <end position="289"/>
    </location>
</feature>
<dbReference type="Proteomes" id="UP000326757">
    <property type="component" value="Unassembled WGS sequence"/>
</dbReference>
<dbReference type="Gene3D" id="1.20.1250.20">
    <property type="entry name" value="MFS general substrate transporter like domains"/>
    <property type="match status" value="1"/>
</dbReference>
<feature type="transmembrane region" description="Helical" evidence="7">
    <location>
        <begin position="206"/>
        <end position="228"/>
    </location>
</feature>
<evidence type="ECO:0000256" key="2">
    <source>
        <dbReference type="ARBA" id="ARBA00022448"/>
    </source>
</evidence>